<dbReference type="GO" id="GO:0004312">
    <property type="term" value="F:fatty acid synthase activity"/>
    <property type="evidence" value="ECO:0007669"/>
    <property type="project" value="TreeGrafter"/>
</dbReference>
<dbReference type="InterPro" id="IPR016039">
    <property type="entry name" value="Thiolase-like"/>
</dbReference>
<dbReference type="GO" id="GO:0031177">
    <property type="term" value="F:phosphopantetheine binding"/>
    <property type="evidence" value="ECO:0007669"/>
    <property type="project" value="InterPro"/>
</dbReference>
<dbReference type="CDD" id="cd00833">
    <property type="entry name" value="PKS"/>
    <property type="match status" value="2"/>
</dbReference>
<dbReference type="InterPro" id="IPR009081">
    <property type="entry name" value="PP-bd_ACP"/>
</dbReference>
<dbReference type="InterPro" id="IPR042104">
    <property type="entry name" value="PKS_dehydratase_sf"/>
</dbReference>
<dbReference type="SUPFAM" id="SSF53901">
    <property type="entry name" value="Thiolase-like"/>
    <property type="match status" value="2"/>
</dbReference>
<dbReference type="SUPFAM" id="SSF50129">
    <property type="entry name" value="GroES-like"/>
    <property type="match status" value="1"/>
</dbReference>
<keyword evidence="14" id="KW-1185">Reference proteome</keyword>
<dbReference type="InterPro" id="IPR014031">
    <property type="entry name" value="Ketoacyl_synth_C"/>
</dbReference>
<dbReference type="Pfam" id="PF08240">
    <property type="entry name" value="ADH_N"/>
    <property type="match status" value="1"/>
</dbReference>
<dbReference type="InterPro" id="IPR050091">
    <property type="entry name" value="PKS_NRPS_Biosynth_Enz"/>
</dbReference>
<dbReference type="InterPro" id="IPR049551">
    <property type="entry name" value="PKS_DH_C"/>
</dbReference>
<evidence type="ECO:0000256" key="9">
    <source>
        <dbReference type="SAM" id="MobiDB-lite"/>
    </source>
</evidence>
<dbReference type="SMART" id="SM00827">
    <property type="entry name" value="PKS_AT"/>
    <property type="match status" value="2"/>
</dbReference>
<keyword evidence="3" id="KW-0808">Transferase</keyword>
<keyword evidence="1" id="KW-0596">Phosphopantetheine</keyword>
<dbReference type="PANTHER" id="PTHR43775:SF37">
    <property type="entry name" value="SI:DKEY-61P9.11"/>
    <property type="match status" value="1"/>
</dbReference>
<dbReference type="Gene3D" id="3.40.50.720">
    <property type="entry name" value="NAD(P)-binding Rossmann-like Domain"/>
    <property type="match status" value="4"/>
</dbReference>
<dbReference type="Pfam" id="PF00550">
    <property type="entry name" value="PP-binding"/>
    <property type="match status" value="2"/>
</dbReference>
<dbReference type="SMART" id="SM00826">
    <property type="entry name" value="PKS_DH"/>
    <property type="match status" value="2"/>
</dbReference>
<feature type="domain" description="Ketosynthase family 3 (KS3)" evidence="11">
    <location>
        <begin position="2054"/>
        <end position="2471"/>
    </location>
</feature>
<dbReference type="SUPFAM" id="SSF55048">
    <property type="entry name" value="Probable ACP-binding domain of malonyl-CoA ACP transacylase"/>
    <property type="match status" value="2"/>
</dbReference>
<dbReference type="InterPro" id="IPR011032">
    <property type="entry name" value="GroES-like_sf"/>
</dbReference>
<dbReference type="Pfam" id="PF00107">
    <property type="entry name" value="ADH_zinc_N"/>
    <property type="match status" value="1"/>
</dbReference>
<dbReference type="InterPro" id="IPR014030">
    <property type="entry name" value="Ketoacyl_synth_N"/>
</dbReference>
<evidence type="ECO:0000256" key="7">
    <source>
        <dbReference type="ARBA" id="ARBA00054155"/>
    </source>
</evidence>
<dbReference type="Gene3D" id="1.10.1200.10">
    <property type="entry name" value="ACP-like"/>
    <property type="match status" value="2"/>
</dbReference>
<dbReference type="InterPro" id="IPR016036">
    <property type="entry name" value="Malonyl_transacylase_ACP-bd"/>
</dbReference>
<evidence type="ECO:0000259" key="10">
    <source>
        <dbReference type="PROSITE" id="PS50075"/>
    </source>
</evidence>
<feature type="region of interest" description="Disordered" evidence="9">
    <location>
        <begin position="2905"/>
        <end position="2924"/>
    </location>
</feature>
<dbReference type="InterPro" id="IPR020843">
    <property type="entry name" value="ER"/>
</dbReference>
<dbReference type="Pfam" id="PF02801">
    <property type="entry name" value="Ketoacyl-synt_C"/>
    <property type="match status" value="2"/>
</dbReference>
<feature type="region of interest" description="N-terminal hotdog fold" evidence="8">
    <location>
        <begin position="898"/>
        <end position="1015"/>
    </location>
</feature>
<keyword evidence="5" id="KW-0511">Multifunctional enzyme</keyword>
<evidence type="ECO:0000313" key="14">
    <source>
        <dbReference type="Proteomes" id="UP000630353"/>
    </source>
</evidence>
<dbReference type="InterPro" id="IPR016035">
    <property type="entry name" value="Acyl_Trfase/lysoPLipase"/>
</dbReference>
<evidence type="ECO:0000259" key="12">
    <source>
        <dbReference type="PROSITE" id="PS52019"/>
    </source>
</evidence>
<dbReference type="InterPro" id="IPR057326">
    <property type="entry name" value="KR_dom"/>
</dbReference>
<evidence type="ECO:0000259" key="11">
    <source>
        <dbReference type="PROSITE" id="PS52004"/>
    </source>
</evidence>
<comment type="function">
    <text evidence="7">Involved in production of the polyketide antibiotic thailandamide.</text>
</comment>
<keyword evidence="2" id="KW-0597">Phosphoprotein</keyword>
<dbReference type="InterPro" id="IPR020806">
    <property type="entry name" value="PKS_PP-bd"/>
</dbReference>
<dbReference type="InterPro" id="IPR020841">
    <property type="entry name" value="PKS_Beta-ketoAc_synthase_dom"/>
</dbReference>
<dbReference type="InterPro" id="IPR014043">
    <property type="entry name" value="Acyl_transferase_dom"/>
</dbReference>
<feature type="active site" description="Proton acceptor; for dehydratase activity" evidence="8">
    <location>
        <position position="2943"/>
    </location>
</feature>
<name>A0A919CPZ7_9PROT</name>
<dbReference type="Gene3D" id="3.10.129.110">
    <property type="entry name" value="Polyketide synthase dehydratase"/>
    <property type="match status" value="2"/>
</dbReference>
<evidence type="ECO:0000256" key="3">
    <source>
        <dbReference type="ARBA" id="ARBA00022679"/>
    </source>
</evidence>
<accession>A0A919CPZ7</accession>
<dbReference type="Proteomes" id="UP000630353">
    <property type="component" value="Unassembled WGS sequence"/>
</dbReference>
<feature type="domain" description="Carrier" evidence="10">
    <location>
        <begin position="1963"/>
        <end position="2041"/>
    </location>
</feature>
<dbReference type="Gene3D" id="3.90.180.10">
    <property type="entry name" value="Medium-chain alcohol dehydrogenases, catalytic domain"/>
    <property type="match status" value="1"/>
</dbReference>
<gene>
    <name evidence="13" type="primary">pks12</name>
    <name evidence="13" type="ORF">GCM10017083_28810</name>
</gene>
<dbReference type="InterPro" id="IPR049900">
    <property type="entry name" value="PKS_mFAS_DH"/>
</dbReference>
<feature type="region of interest" description="Disordered" evidence="9">
    <location>
        <begin position="3990"/>
        <end position="4021"/>
    </location>
</feature>
<dbReference type="Gene3D" id="3.40.50.150">
    <property type="entry name" value="Vaccinia Virus protein VP39"/>
    <property type="match status" value="1"/>
</dbReference>
<dbReference type="SMART" id="SM00822">
    <property type="entry name" value="PKS_KR"/>
    <property type="match status" value="2"/>
</dbReference>
<dbReference type="SUPFAM" id="SSF53335">
    <property type="entry name" value="S-adenosyl-L-methionine-dependent methyltransferases"/>
    <property type="match status" value="1"/>
</dbReference>
<dbReference type="InterPro" id="IPR020807">
    <property type="entry name" value="PKS_DH"/>
</dbReference>
<dbReference type="InterPro" id="IPR013154">
    <property type="entry name" value="ADH-like_N"/>
</dbReference>
<dbReference type="InterPro" id="IPR001227">
    <property type="entry name" value="Ac_transferase_dom_sf"/>
</dbReference>
<dbReference type="InterPro" id="IPR013149">
    <property type="entry name" value="ADH-like_C"/>
</dbReference>
<organism evidence="13 14">
    <name type="scientific">Thalassobaculum fulvum</name>
    <dbReference type="NCBI Taxonomy" id="1633335"/>
    <lineage>
        <taxon>Bacteria</taxon>
        <taxon>Pseudomonadati</taxon>
        <taxon>Pseudomonadota</taxon>
        <taxon>Alphaproteobacteria</taxon>
        <taxon>Rhodospirillales</taxon>
        <taxon>Thalassobaculaceae</taxon>
        <taxon>Thalassobaculum</taxon>
    </lineage>
</organism>
<feature type="active site" description="Proton donor; for dehydratase activity" evidence="8">
    <location>
        <position position="1078"/>
    </location>
</feature>
<dbReference type="SMART" id="SM00825">
    <property type="entry name" value="PKS_KS"/>
    <property type="match status" value="2"/>
</dbReference>
<dbReference type="InterPro" id="IPR013968">
    <property type="entry name" value="PKS_KR"/>
</dbReference>
<dbReference type="InterPro" id="IPR032821">
    <property type="entry name" value="PKS_assoc"/>
</dbReference>
<dbReference type="GO" id="GO:0016491">
    <property type="term" value="F:oxidoreductase activity"/>
    <property type="evidence" value="ECO:0007669"/>
    <property type="project" value="InterPro"/>
</dbReference>
<dbReference type="RefSeq" id="WP_189990767.1">
    <property type="nucleotide sequence ID" value="NZ_BMZS01000006.1"/>
</dbReference>
<dbReference type="PANTHER" id="PTHR43775">
    <property type="entry name" value="FATTY ACID SYNTHASE"/>
    <property type="match status" value="1"/>
</dbReference>
<keyword evidence="4" id="KW-0521">NADP</keyword>
<proteinExistence type="predicted"/>
<dbReference type="Pfam" id="PF00109">
    <property type="entry name" value="ketoacyl-synt"/>
    <property type="match status" value="2"/>
</dbReference>
<dbReference type="CDD" id="cd05195">
    <property type="entry name" value="enoyl_red"/>
    <property type="match status" value="1"/>
</dbReference>
<dbReference type="PROSITE" id="PS52019">
    <property type="entry name" value="PKS_MFAS_DH"/>
    <property type="match status" value="2"/>
</dbReference>
<dbReference type="Gene3D" id="3.30.70.3290">
    <property type="match status" value="2"/>
</dbReference>
<dbReference type="Pfam" id="PF22621">
    <property type="entry name" value="CurL-like_PKS_C"/>
    <property type="match status" value="1"/>
</dbReference>
<dbReference type="Pfam" id="PF08659">
    <property type="entry name" value="KR"/>
    <property type="match status" value="2"/>
</dbReference>
<evidence type="ECO:0000256" key="8">
    <source>
        <dbReference type="PROSITE-ProRule" id="PRU01363"/>
    </source>
</evidence>
<dbReference type="InterPro" id="IPR036736">
    <property type="entry name" value="ACP-like_sf"/>
</dbReference>
<sequence length="4041" mass="417175">MNDIDLREKDLREKQRTVLLLRQMQAKLDAAERRAREPVAVIGIGLRMPGGAEDADAFWDMLEAGTDAVTEVPPERWDADTYYDPDPDAPGKMNTRWGGFLRNVDRFDAEFFGVSPREAVSMDPQQRLVLETAWRALEHAGVPPQSLAGSRTGVFLGICTSDYARLGDASGTLGALDTYSGTGGACGVAAGRLSYTLGLQGPSLVVDTACSSSLVATHLAVQSLRLGECRLALAGGANLVLLPDGTVTLSRLHMMAPDGRCKPFDAAADGFVRGEGCGVVVLKKLADARADGDRVLAVISGSAVNQDGRSSGLTAPNGLAQERVVRDALANAGRKPAEVAYVEAHGTGTALGDPIEMNALAAVMAEGRTDPLVVGSVKANLGHLEAAAGIAGLIKAIGVVRRRRVPPVLHLKTLNPHIQPGACPLEVPSAPATLPDGATVAGVSSFGFSGTNAHLVVEAAPAEEPAAVAGRPVEVLPLSARSPEALGELAAAVAASPALAWFGDACFSAATGRGAFEHRLAVVAADGAEAIEALTTAQPREAGSPRIAFLFSGQGAQLSGMGRALYQTEPAFCDAIDRCAAVLDPLLGRPLTALLFEGGADLDRTEFAQPALAAFELAMAGLLAEWGIVPDAVLGHSLGEYAAAIVAGAVELEPALNLIAARGRMMQALPAGGAMAAVMAGADRVAPVLARHPELSLAADNGPAATTIAGPAAAVEAACAELEADGVTCRRLAVSHAFHSTLVEPVLDDLRTAAGAVEWRAPTVPLVGNLDGREVAGFDAGYWVRHSREPVAFAAGMRRLREIGCDTFVELGPQPVLLGLGRTVAEGGEWLATARRDDPSTRPLMAALARLWELGAPVDWKAVHKGRGRRLVDLPGHPFRRRSFWRSRGNPALAPGGHPLLREPIALPDGRTVFRFALPAPGAAYLAEHRVGGTAIAPAAALLEVAVSAADRAGLPATLADLSFDAPLPLHGPLDGLREATVTLDGDTVAIDSRGADGAWTRHLTARLSTDAPADWTPAESAEAVDPAALYGWLADGGVDLGPGFRRIVEARRGSDAATVTISGVDPAGHRIHPTVLDAMLQALAVVTLGRGDGAMRIPAGAGRATIGPAAAGEIIVHARLRGDAMPEADIVALDADGRTVAAIEGLRLAAGGVEEPWQRWLLARAWRAVEAPNTAAEIAEAVAAGVPDRLAGAGLDGAGLDGLADLGVGLDAAAGGYAAAALAAVPAEQVVERQRQLYARLPLLAEAGWGTDPEALLDDLAARHPGSVTEIDLLRRCGSALPAVLTGDQDPLALIFPPEDSGAGGGNVYRDSPVSALLNGLVEDAVLAALPAAGPIRILEVGAGTGGTTDGLLARLPADRMAEYAFTDIAPALLAQARSRYADRPWLETRQLDLDRDPKAQGLEVGRYHVVVAANVVHATRDLKATLARLRDLLVPGGAVVLLEGAGPQGWIDLVFGLTEGWWRFADRERRPDYPLPERDGWRDVLAESGFEPAEVAADAPGVLDRQAVLVARRRPGAWLLAGGDDPVTVALAGALGATRIAAGDPIPDGNWDGCVYTGALGLDEAPADPEALLDGQQRLLDPTRRLALDLAARGIPLAMVTAGATTDRPLQAPLWGLGRAIAAELPALGVRLIDIDPGLAAQAVAAALARELAAGDGEDQVRLGDGTRAVARLERVVAERPALPTLDPEAAYLVTGGFGGLGLRTAEWLADRGARRIVLMGHSAPSAAAEAGIAKLEARGVTVVRSIGDVANEADVRAALAVAPGRLAGVIHAAGTLDDGPLAELDWPRMRRVLEAKVVGAWLLDRLAGDLDLFVLYSSAVGLIGTAGQANHIAANAYLDALAARRRAEGRPAVSLAWGAWSEIGSATSEALHDRMRASGMDPIPPEQGVRVLDWALGDRALGDVPACVGVLPVRWPAFAAALDGEVPRVLAELVPAVRQAAKPAPAAVPIAAQGPSRAAPRSFDLLDTIRTEAAAVLAAEGADAIDPRRNLFELGLDSLMAVELRNRLQARLERPLPSTLLFDHPTPAALADFLGDAGAAEAVAARPQAEGDAVAIVGMGCRFPGGADDPGAFWRLLCEGFDAVGEFPPDRWADAGVRERMTTKWGAFLDGVDRFDAAFFRIAPREAASMDPQQRILLETAWHALEDAGQAPDRLAGSPTGVFMGLCNYDYAQIASGGGRIDAWSGTGGAPSIVAGRLAYVLGLSGPAMVVDTACSSSLVALHLACRSLIDGDCRMALAGGVNLILAPSSTVALSELQMMAPDGRCKAFDARADGFVRGEGCGVVVLKRLADARADGDRVLAVVRGSFVNQDGRSSSLTAPNGAAQEAVIRGALQRAGIAPAAVGYVEAHGTGTALGDPIEIHALKSVFAAGRPDSEPLAVGAVKSNLGHLEAAAGIAGLIKAVQAIRHGAIPPNRHFERLNPHIDLDGFPVLLPQAPTPWPDRDGTRIAAVSSFGFSGTNAHVVLEQAPEAAEPETAPDRVQLVVASGATPEAARAVAEGYADALAGTALADLAHTALVGRAQLGHRIAVAGTDAAGIAAALRDAVPSDAATTPPRVGFVFTGQGAQYAGMGRSLYDAEPAFRDTVDRIAAEMAGELDRPLLEILSGDGVDRTGQAQPALFAVGVALAELYRSWGIEPAAVLGHSVGEFAAACVAGAVPLEDAARLIARRGRMMDALPDGGAMAAVQAGEATVVEAIGAEPVSVAALNGPEATVISGEGAVVERVLARLEAADVAFRRLTVSHAFHSACMDPVLDELERAAGECAWSEPRVPLLSNLTGAPAGGFDAAYWRDHARRPVRFADGVAAMAGLGCTVFLELGPQPVLTGLGRRVAGEAAWIPALRRDADDATAALDALGRLFTAGVDIDGRAVAAGRGGRIVRLPTYPFERRRYWVESAPAAAPRPRRAGHPLLGAPRRSPGKRRQYEAELSVAALPWLADHAVRGVPTVPAAATLEMLAAAAGDGPVAVEDVRFGGLLTLDAPQLAVTDRDGMALTVEATPLDGDDWRPVAEASVADPGEMASVDLDGVRRRCSDAVDVAGFYDAFPARGLAYGPAFRAVAGLHQGDGEALARLVLPDGLDPAGFRLHPSLLDGAFQSLGAAARGVDVTGEGHLPARLDRMTWSGTPAGRELWAWTRLRTGRGGELIGDVTLLTDDGAVVARADGLRLVPAREAASRPAAVHDVVWQEAAADREMPARVAVAGPASPVLAEALAVSGIAVAETAESPETVIWSAPAYGEPAALCAALTGLALDLAGRDAPPRLAVVALGAVTVPDDPTPPSVAHGALAGLVATVAREHPELDPVLIDAEPTGVPEALRCGGPVLAVRGGRVFVRSVEPRAAAGSGAVFALDRPDSGQLAELALRPAAMPQPGSGQVRIAVTAAGLNFRDVMNALGTYPGDGGRLGGECAGIVDALGEGVDGLAIGDRVMAVAPGCHASHAVGEAPLVLPVPAGWSDEQAATMPTVFLTAAWALRRDGALGAGQRVLVHAGTGGLGLAAIQVARAAGAEVLATAGSDEKREYLRGLGIACVSDSRSRAFVDDVMAHTGGAGVDIVLNSLSGELIAGGFEVLKPGGRYLEAGKAGIWSEEQARAARPDVAYRPVALDAEIVRDPAAVGAFWHVLMAEFAAGTLQPLPVTPFAMADAEGAYRFMQQARHIGRIALTRRFLRGDAAYLVTGGTGGVGPAVARWLLMRGAGQVVLTARSEPEPAVLDPLRRLGDVRFVSADLSDGAQVDALVTDLDRPLAGVFHAAGALDDGVLEQMTEDRFRAVMAAKLDGALALDRATRGQPLDHFVLFSSAAGVLGSAGQANYAAANAGLDALAHRRRAEGLPALCIDWGAWHGAGMAAGRAGPALEPEQALAALEALLADGTAQAVVLPEPLSVADAEPESPSAPALRERLATTPEAERPAMLREAVREQVAGILSLPAAGIDARRALNEYGLDSLMAVELRNALAGLCGERLPASLIFDYPTVQALAGFLLERMAGALPAPPAEPPPPTEPPGAPMGAPMSDADAAIDDTMSEEELARALMLEVDRAGF</sequence>
<dbReference type="Pfam" id="PF21089">
    <property type="entry name" value="PKS_DH_N"/>
    <property type="match status" value="2"/>
</dbReference>
<evidence type="ECO:0000256" key="5">
    <source>
        <dbReference type="ARBA" id="ARBA00023268"/>
    </source>
</evidence>
<dbReference type="InterPro" id="IPR049552">
    <property type="entry name" value="PKS_DH_N"/>
</dbReference>
<dbReference type="InterPro" id="IPR036291">
    <property type="entry name" value="NAD(P)-bd_dom_sf"/>
</dbReference>
<feature type="domain" description="PKS/mFAS DH" evidence="12">
    <location>
        <begin position="2912"/>
        <end position="3179"/>
    </location>
</feature>
<evidence type="ECO:0000256" key="4">
    <source>
        <dbReference type="ARBA" id="ARBA00022857"/>
    </source>
</evidence>
<feature type="active site" description="Proton donor; for dehydratase activity" evidence="8">
    <location>
        <position position="3095"/>
    </location>
</feature>
<feature type="active site" description="Proton acceptor; for dehydratase activity" evidence="8">
    <location>
        <position position="929"/>
    </location>
</feature>
<dbReference type="SUPFAM" id="SSF51735">
    <property type="entry name" value="NAD(P)-binding Rossmann-fold domains"/>
    <property type="match status" value="5"/>
</dbReference>
<dbReference type="CDD" id="cd08955">
    <property type="entry name" value="KR_2_FAS_SDR_x"/>
    <property type="match status" value="1"/>
</dbReference>
<dbReference type="Pfam" id="PF00698">
    <property type="entry name" value="Acyl_transf_1"/>
    <property type="match status" value="2"/>
</dbReference>
<dbReference type="GO" id="GO:0004315">
    <property type="term" value="F:3-oxoacyl-[acyl-carrier-protein] synthase activity"/>
    <property type="evidence" value="ECO:0007669"/>
    <property type="project" value="InterPro"/>
</dbReference>
<feature type="region of interest" description="N-terminal hotdog fold" evidence="8">
    <location>
        <begin position="2912"/>
        <end position="3024"/>
    </location>
</feature>
<dbReference type="InterPro" id="IPR006162">
    <property type="entry name" value="Ppantetheine_attach_site"/>
</dbReference>
<reference evidence="13" key="1">
    <citation type="journal article" date="2014" name="Int. J. Syst. Evol. Microbiol.">
        <title>Complete genome sequence of Corynebacterium casei LMG S-19264T (=DSM 44701T), isolated from a smear-ripened cheese.</title>
        <authorList>
            <consortium name="US DOE Joint Genome Institute (JGI-PGF)"/>
            <person name="Walter F."/>
            <person name="Albersmeier A."/>
            <person name="Kalinowski J."/>
            <person name="Ruckert C."/>
        </authorList>
    </citation>
    <scope>NUCLEOTIDE SEQUENCE</scope>
    <source>
        <strain evidence="13">KCTC 42651</strain>
    </source>
</reference>
<dbReference type="FunFam" id="3.40.47.10:FF:000019">
    <property type="entry name" value="Polyketide synthase type I"/>
    <property type="match status" value="2"/>
</dbReference>
<dbReference type="InterPro" id="IPR029063">
    <property type="entry name" value="SAM-dependent_MTases_sf"/>
</dbReference>
<keyword evidence="6" id="KW-0012">Acyltransferase</keyword>
<feature type="region of interest" description="C-terminal hotdog fold" evidence="8">
    <location>
        <begin position="3036"/>
        <end position="3179"/>
    </location>
</feature>
<dbReference type="Pfam" id="PF16197">
    <property type="entry name" value="KAsynt_C_assoc"/>
    <property type="match status" value="1"/>
</dbReference>
<feature type="domain" description="Ketosynthase family 3 (KS3)" evidence="11">
    <location>
        <begin position="36"/>
        <end position="459"/>
    </location>
</feature>
<dbReference type="SMART" id="SM00829">
    <property type="entry name" value="PKS_ER"/>
    <property type="match status" value="1"/>
</dbReference>
<dbReference type="EMBL" id="BMZS01000006">
    <property type="protein sequence ID" value="GHD52872.1"/>
    <property type="molecule type" value="Genomic_DNA"/>
</dbReference>
<evidence type="ECO:0000313" key="13">
    <source>
        <dbReference type="EMBL" id="GHD52872.1"/>
    </source>
</evidence>
<dbReference type="GO" id="GO:0006633">
    <property type="term" value="P:fatty acid biosynthetic process"/>
    <property type="evidence" value="ECO:0007669"/>
    <property type="project" value="InterPro"/>
</dbReference>
<dbReference type="PROSITE" id="PS00012">
    <property type="entry name" value="PHOSPHOPANTETHEINE"/>
    <property type="match status" value="2"/>
</dbReference>
<feature type="domain" description="Carrier" evidence="10">
    <location>
        <begin position="3909"/>
        <end position="3986"/>
    </location>
</feature>
<feature type="region of interest" description="C-terminal hotdog fold" evidence="8">
    <location>
        <begin position="1022"/>
        <end position="1158"/>
    </location>
</feature>
<protein>
    <submittedName>
        <fullName evidence="13">Polyketide synthase</fullName>
    </submittedName>
</protein>
<dbReference type="Pfam" id="PF14765">
    <property type="entry name" value="PS-DH"/>
    <property type="match status" value="2"/>
</dbReference>
<dbReference type="SMART" id="SM01294">
    <property type="entry name" value="PKS_PP_betabranch"/>
    <property type="match status" value="2"/>
</dbReference>
<comment type="caution">
    <text evidence="13">The sequence shown here is derived from an EMBL/GenBank/DDBJ whole genome shotgun (WGS) entry which is preliminary data.</text>
</comment>
<dbReference type="InterPro" id="IPR018201">
    <property type="entry name" value="Ketoacyl_synth_AS"/>
</dbReference>
<dbReference type="Pfam" id="PF08242">
    <property type="entry name" value="Methyltransf_12"/>
    <property type="match status" value="1"/>
</dbReference>
<dbReference type="PROSITE" id="PS50075">
    <property type="entry name" value="CARRIER"/>
    <property type="match status" value="2"/>
</dbReference>
<dbReference type="Gene3D" id="3.40.366.10">
    <property type="entry name" value="Malonyl-Coenzyme A Acyl Carrier Protein, domain 2"/>
    <property type="match status" value="2"/>
</dbReference>
<reference evidence="13" key="2">
    <citation type="submission" date="2020-09" db="EMBL/GenBank/DDBJ databases">
        <authorList>
            <person name="Sun Q."/>
            <person name="Kim S."/>
        </authorList>
    </citation>
    <scope>NUCLEOTIDE SEQUENCE</scope>
    <source>
        <strain evidence="13">KCTC 42651</strain>
    </source>
</reference>
<dbReference type="Gene3D" id="3.40.47.10">
    <property type="match status" value="2"/>
</dbReference>
<evidence type="ECO:0000256" key="1">
    <source>
        <dbReference type="ARBA" id="ARBA00022450"/>
    </source>
</evidence>
<dbReference type="SUPFAM" id="SSF47336">
    <property type="entry name" value="ACP-like"/>
    <property type="match status" value="2"/>
</dbReference>
<evidence type="ECO:0000256" key="6">
    <source>
        <dbReference type="ARBA" id="ARBA00023315"/>
    </source>
</evidence>
<feature type="domain" description="PKS/mFAS DH" evidence="12">
    <location>
        <begin position="898"/>
        <end position="1158"/>
    </location>
</feature>
<feature type="compositionally biased region" description="Pro residues" evidence="9">
    <location>
        <begin position="3991"/>
        <end position="4006"/>
    </location>
</feature>
<dbReference type="SUPFAM" id="SSF52151">
    <property type="entry name" value="FabD/lysophospholipase-like"/>
    <property type="match status" value="2"/>
</dbReference>
<dbReference type="InterPro" id="IPR013217">
    <property type="entry name" value="Methyltransf_12"/>
</dbReference>
<evidence type="ECO:0000256" key="2">
    <source>
        <dbReference type="ARBA" id="ARBA00022553"/>
    </source>
</evidence>
<dbReference type="PROSITE" id="PS00606">
    <property type="entry name" value="KS3_1"/>
    <property type="match status" value="1"/>
</dbReference>
<dbReference type="SMART" id="SM00823">
    <property type="entry name" value="PKS_PP"/>
    <property type="match status" value="2"/>
</dbReference>
<dbReference type="PROSITE" id="PS52004">
    <property type="entry name" value="KS3_2"/>
    <property type="match status" value="2"/>
</dbReference>